<evidence type="ECO:0000256" key="1">
    <source>
        <dbReference type="SAM" id="MobiDB-lite"/>
    </source>
</evidence>
<gene>
    <name evidence="2" type="ORF">GCM10007170_40060</name>
</gene>
<proteinExistence type="predicted"/>
<accession>A0ABQ2AZY6</accession>
<feature type="region of interest" description="Disordered" evidence="1">
    <location>
        <begin position="1"/>
        <end position="21"/>
    </location>
</feature>
<dbReference type="Proteomes" id="UP000643279">
    <property type="component" value="Unassembled WGS sequence"/>
</dbReference>
<dbReference type="EMBL" id="BMFW01000032">
    <property type="protein sequence ID" value="GGI01189.1"/>
    <property type="molecule type" value="Genomic_DNA"/>
</dbReference>
<dbReference type="RefSeq" id="WP_188573284.1">
    <property type="nucleotide sequence ID" value="NZ_BMFW01000032.1"/>
</dbReference>
<sequence>MSHFDDFLREATSSDPGSEKGLSAEELHGLYTSWCIITECPAESAEALRAALTSRGITPGKNTLAMTGPAAADYIVSSAPNLP</sequence>
<evidence type="ECO:0000313" key="2">
    <source>
        <dbReference type="EMBL" id="GGI01189.1"/>
    </source>
</evidence>
<name>A0ABQ2AZY6_9MICC</name>
<keyword evidence="3" id="KW-1185">Reference proteome</keyword>
<evidence type="ECO:0000313" key="3">
    <source>
        <dbReference type="Proteomes" id="UP000643279"/>
    </source>
</evidence>
<comment type="caution">
    <text evidence="2">The sequence shown here is derived from an EMBL/GenBank/DDBJ whole genome shotgun (WGS) entry which is preliminary data.</text>
</comment>
<protein>
    <submittedName>
        <fullName evidence="2">Uncharacterized protein</fullName>
    </submittedName>
</protein>
<reference evidence="3" key="1">
    <citation type="journal article" date="2019" name="Int. J. Syst. Evol. Microbiol.">
        <title>The Global Catalogue of Microorganisms (GCM) 10K type strain sequencing project: providing services to taxonomists for standard genome sequencing and annotation.</title>
        <authorList>
            <consortium name="The Broad Institute Genomics Platform"/>
            <consortium name="The Broad Institute Genome Sequencing Center for Infectious Disease"/>
            <person name="Wu L."/>
            <person name="Ma J."/>
        </authorList>
    </citation>
    <scope>NUCLEOTIDE SEQUENCE [LARGE SCALE GENOMIC DNA]</scope>
    <source>
        <strain evidence="3">CGMCC 1.12778</strain>
    </source>
</reference>
<organism evidence="2 3">
    <name type="scientific">Arthrobacter liuii</name>
    <dbReference type="NCBI Taxonomy" id="1476996"/>
    <lineage>
        <taxon>Bacteria</taxon>
        <taxon>Bacillati</taxon>
        <taxon>Actinomycetota</taxon>
        <taxon>Actinomycetes</taxon>
        <taxon>Micrococcales</taxon>
        <taxon>Micrococcaceae</taxon>
        <taxon>Arthrobacter</taxon>
    </lineage>
</organism>